<reference evidence="1 2" key="1">
    <citation type="submission" date="2018-05" db="EMBL/GenBank/DDBJ databases">
        <authorList>
            <person name="Lanie J.A."/>
            <person name="Ng W.-L."/>
            <person name="Kazmierczak K.M."/>
            <person name="Andrzejewski T.M."/>
            <person name="Davidsen T.M."/>
            <person name="Wayne K.J."/>
            <person name="Tettelin H."/>
            <person name="Glass J.I."/>
            <person name="Rusch D."/>
            <person name="Podicherti R."/>
            <person name="Tsui H.-C.T."/>
            <person name="Winkler M.E."/>
        </authorList>
    </citation>
    <scope>NUCLEOTIDE SEQUENCE [LARGE SCALE GENOMIC DNA]</scope>
    <source>
        <strain evidence="1 2">BUT-10</strain>
    </source>
</reference>
<evidence type="ECO:0000313" key="1">
    <source>
        <dbReference type="EMBL" id="RAK68839.1"/>
    </source>
</evidence>
<name>A0A328BQG2_9CAUL</name>
<organism evidence="1 2">
    <name type="scientific">Phenylobacterium kunshanense</name>
    <dbReference type="NCBI Taxonomy" id="1445034"/>
    <lineage>
        <taxon>Bacteria</taxon>
        <taxon>Pseudomonadati</taxon>
        <taxon>Pseudomonadota</taxon>
        <taxon>Alphaproteobacteria</taxon>
        <taxon>Caulobacterales</taxon>
        <taxon>Caulobacteraceae</taxon>
        <taxon>Phenylobacterium</taxon>
    </lineage>
</organism>
<gene>
    <name evidence="1" type="ORF">DJ019_02150</name>
</gene>
<dbReference type="EMBL" id="QFYS01000001">
    <property type="protein sequence ID" value="RAK68839.1"/>
    <property type="molecule type" value="Genomic_DNA"/>
</dbReference>
<sequence length="80" mass="8764">MTSPIAAVRSLPRFAYLSPAEAREVVLAVLGAVREPSEGMREAWSEAEEAADHPTEHHINSRRWAAAIDALVAEVQEEGR</sequence>
<proteinExistence type="predicted"/>
<evidence type="ECO:0000313" key="2">
    <source>
        <dbReference type="Proteomes" id="UP000249524"/>
    </source>
</evidence>
<keyword evidence="2" id="KW-1185">Reference proteome</keyword>
<accession>A0A328BQG2</accession>
<comment type="caution">
    <text evidence="1">The sequence shown here is derived from an EMBL/GenBank/DDBJ whole genome shotgun (WGS) entry which is preliminary data.</text>
</comment>
<dbReference type="AlphaFoldDB" id="A0A328BQG2"/>
<dbReference type="Proteomes" id="UP000249524">
    <property type="component" value="Unassembled WGS sequence"/>
</dbReference>
<protein>
    <submittedName>
        <fullName evidence="1">Uncharacterized protein</fullName>
    </submittedName>
</protein>